<proteinExistence type="predicted"/>
<reference evidence="2" key="1">
    <citation type="journal article" date="2023" name="Mol. Phylogenet. Evol.">
        <title>Genome-scale phylogeny and comparative genomics of the fungal order Sordariales.</title>
        <authorList>
            <person name="Hensen N."/>
            <person name="Bonometti L."/>
            <person name="Westerberg I."/>
            <person name="Brannstrom I.O."/>
            <person name="Guillou S."/>
            <person name="Cros-Aarteil S."/>
            <person name="Calhoun S."/>
            <person name="Haridas S."/>
            <person name="Kuo A."/>
            <person name="Mondo S."/>
            <person name="Pangilinan J."/>
            <person name="Riley R."/>
            <person name="LaButti K."/>
            <person name="Andreopoulos B."/>
            <person name="Lipzen A."/>
            <person name="Chen C."/>
            <person name="Yan M."/>
            <person name="Daum C."/>
            <person name="Ng V."/>
            <person name="Clum A."/>
            <person name="Steindorff A."/>
            <person name="Ohm R.A."/>
            <person name="Martin F."/>
            <person name="Silar P."/>
            <person name="Natvig D.O."/>
            <person name="Lalanne C."/>
            <person name="Gautier V."/>
            <person name="Ament-Velasquez S.L."/>
            <person name="Kruys A."/>
            <person name="Hutchinson M.I."/>
            <person name="Powell A.J."/>
            <person name="Barry K."/>
            <person name="Miller A.N."/>
            <person name="Grigoriev I.V."/>
            <person name="Debuchy R."/>
            <person name="Gladieux P."/>
            <person name="Hiltunen Thoren M."/>
            <person name="Johannesson H."/>
        </authorList>
    </citation>
    <scope>NUCLEOTIDE SEQUENCE</scope>
    <source>
        <strain evidence="2">CBS 532.94</strain>
    </source>
</reference>
<feature type="region of interest" description="Disordered" evidence="1">
    <location>
        <begin position="1"/>
        <end position="28"/>
    </location>
</feature>
<organism evidence="2 3">
    <name type="scientific">Achaetomium macrosporum</name>
    <dbReference type="NCBI Taxonomy" id="79813"/>
    <lineage>
        <taxon>Eukaryota</taxon>
        <taxon>Fungi</taxon>
        <taxon>Dikarya</taxon>
        <taxon>Ascomycota</taxon>
        <taxon>Pezizomycotina</taxon>
        <taxon>Sordariomycetes</taxon>
        <taxon>Sordariomycetidae</taxon>
        <taxon>Sordariales</taxon>
        <taxon>Chaetomiaceae</taxon>
        <taxon>Achaetomium</taxon>
    </lineage>
</organism>
<keyword evidence="3" id="KW-1185">Reference proteome</keyword>
<dbReference type="EMBL" id="MU860332">
    <property type="protein sequence ID" value="KAK4234748.1"/>
    <property type="molecule type" value="Genomic_DNA"/>
</dbReference>
<feature type="region of interest" description="Disordered" evidence="1">
    <location>
        <begin position="59"/>
        <end position="252"/>
    </location>
</feature>
<evidence type="ECO:0000256" key="1">
    <source>
        <dbReference type="SAM" id="MobiDB-lite"/>
    </source>
</evidence>
<feature type="compositionally biased region" description="Basic and acidic residues" evidence="1">
    <location>
        <begin position="271"/>
        <end position="282"/>
    </location>
</feature>
<gene>
    <name evidence="2" type="ORF">C8A03DRAFT_18408</name>
</gene>
<evidence type="ECO:0000313" key="2">
    <source>
        <dbReference type="EMBL" id="KAK4234748.1"/>
    </source>
</evidence>
<feature type="compositionally biased region" description="Low complexity" evidence="1">
    <location>
        <begin position="72"/>
        <end position="84"/>
    </location>
</feature>
<feature type="compositionally biased region" description="Basic residues" evidence="1">
    <location>
        <begin position="283"/>
        <end position="292"/>
    </location>
</feature>
<dbReference type="AlphaFoldDB" id="A0AAN7C3K0"/>
<name>A0AAN7C3K0_9PEZI</name>
<evidence type="ECO:0000313" key="3">
    <source>
        <dbReference type="Proteomes" id="UP001303760"/>
    </source>
</evidence>
<comment type="caution">
    <text evidence="2">The sequence shown here is derived from an EMBL/GenBank/DDBJ whole genome shotgun (WGS) entry which is preliminary data.</text>
</comment>
<feature type="region of interest" description="Disordered" evidence="1">
    <location>
        <begin position="270"/>
        <end position="301"/>
    </location>
</feature>
<dbReference type="Proteomes" id="UP001303760">
    <property type="component" value="Unassembled WGS sequence"/>
</dbReference>
<reference evidence="2" key="2">
    <citation type="submission" date="2023-05" db="EMBL/GenBank/DDBJ databases">
        <authorList>
            <consortium name="Lawrence Berkeley National Laboratory"/>
            <person name="Steindorff A."/>
            <person name="Hensen N."/>
            <person name="Bonometti L."/>
            <person name="Westerberg I."/>
            <person name="Brannstrom I.O."/>
            <person name="Guillou S."/>
            <person name="Cros-Aarteil S."/>
            <person name="Calhoun S."/>
            <person name="Haridas S."/>
            <person name="Kuo A."/>
            <person name="Mondo S."/>
            <person name="Pangilinan J."/>
            <person name="Riley R."/>
            <person name="Labutti K."/>
            <person name="Andreopoulos B."/>
            <person name="Lipzen A."/>
            <person name="Chen C."/>
            <person name="Yanf M."/>
            <person name="Daum C."/>
            <person name="Ng V."/>
            <person name="Clum A."/>
            <person name="Ohm R."/>
            <person name="Martin F."/>
            <person name="Silar P."/>
            <person name="Natvig D."/>
            <person name="Lalanne C."/>
            <person name="Gautier V."/>
            <person name="Ament-Velasquez S.L."/>
            <person name="Kruys A."/>
            <person name="Hutchinson M.I."/>
            <person name="Powell A.J."/>
            <person name="Barry K."/>
            <person name="Miller A.N."/>
            <person name="Grigoriev I.V."/>
            <person name="Debuchy R."/>
            <person name="Gladieux P."/>
            <person name="Thoren M.H."/>
            <person name="Johannesson H."/>
        </authorList>
    </citation>
    <scope>NUCLEOTIDE SEQUENCE</scope>
    <source>
        <strain evidence="2">CBS 532.94</strain>
    </source>
</reference>
<feature type="compositionally biased region" description="Acidic residues" evidence="1">
    <location>
        <begin position="231"/>
        <end position="243"/>
    </location>
</feature>
<feature type="compositionally biased region" description="Low complexity" evidence="1">
    <location>
        <begin position="105"/>
        <end position="114"/>
    </location>
</feature>
<accession>A0AAN7C3K0</accession>
<protein>
    <submittedName>
        <fullName evidence="2">Uncharacterized protein</fullName>
    </submittedName>
</protein>
<sequence>MAESPLSTPKRKRSEMLSDGVPTLDTNTQFTFDLNSSQEDGNASPRTRVAHRFRGLALGGGGGVNGPSADLNTVDTVDNDVGNGSRKRIRLPDIEMVDADPPPTSISIPPTQAPHLTENGFRAGGRGPSPKSVRIALDDGVVEQSETVANTGMDADDSNTSTPGPSSPLAARPPSPFRSQPRPRPFRRAGTPPLPTTTKPRHRSKPKSASPPRPAITDPLRASLTWHDDEITIYDPDDSDDDGTGINGIGFKPTPAIAYARTVRRRQQLAEYRKREEREARAKRSLNRRRGRSSSPAPTALALEMAAGRKEGKAERRRVRFLESQGGAELIGV</sequence>